<keyword evidence="2" id="KW-1185">Reference proteome</keyword>
<organism evidence="1 2">
    <name type="scientific">Advenella kashmirensis W13003</name>
    <dbReference type="NCBI Taxonomy" id="1424334"/>
    <lineage>
        <taxon>Bacteria</taxon>
        <taxon>Pseudomonadati</taxon>
        <taxon>Pseudomonadota</taxon>
        <taxon>Betaproteobacteria</taxon>
        <taxon>Burkholderiales</taxon>
        <taxon>Alcaligenaceae</taxon>
    </lineage>
</organism>
<dbReference type="STRING" id="1424334.W822_14715"/>
<dbReference type="OrthoDB" id="8686937at2"/>
<evidence type="ECO:0008006" key="3">
    <source>
        <dbReference type="Google" id="ProtNLM"/>
    </source>
</evidence>
<name>V8QPY1_9BURK</name>
<sequence>MKIYEDIPENVMTDLLEAVEGSSADAMWTYIREDIPGVSSCTYDERRNYYLSVMYQLMKAGRLKIAFNNTFWEGTIEEQLQRYSDRWPNDENCLFKADFQLIENPDDGGLYFWAKGCFVWIYEDGFEEWTN</sequence>
<dbReference type="AlphaFoldDB" id="V8QPY1"/>
<evidence type="ECO:0000313" key="2">
    <source>
        <dbReference type="Proteomes" id="UP000018733"/>
    </source>
</evidence>
<gene>
    <name evidence="1" type="ORF">W822_14715</name>
</gene>
<protein>
    <recommendedName>
        <fullName evidence="3">DUF596 domain-containing protein</fullName>
    </recommendedName>
</protein>
<dbReference type="InterPro" id="IPR023138">
    <property type="entry name" value="NMB0513-like_sf"/>
</dbReference>
<dbReference type="Proteomes" id="UP000018733">
    <property type="component" value="Unassembled WGS sequence"/>
</dbReference>
<dbReference type="RefSeq" id="WP_024005896.1">
    <property type="nucleotide sequence ID" value="NZ_KI650980.1"/>
</dbReference>
<dbReference type="Pfam" id="PF04591">
    <property type="entry name" value="DUF596"/>
    <property type="match status" value="1"/>
</dbReference>
<evidence type="ECO:0000313" key="1">
    <source>
        <dbReference type="EMBL" id="ETF02011.1"/>
    </source>
</evidence>
<comment type="caution">
    <text evidence="1">The sequence shown here is derived from an EMBL/GenBank/DDBJ whole genome shotgun (WGS) entry which is preliminary data.</text>
</comment>
<accession>V8QPY1</accession>
<reference evidence="1 2" key="1">
    <citation type="journal article" date="2014" name="Genome Announc.">
        <title>Draft Genome Sequence of Advenella kashmirensis Strain W13003, a Polycyclic Aromatic Hydrocarbon-Degrading Bacterium.</title>
        <authorList>
            <person name="Wang X."/>
            <person name="Jin D."/>
            <person name="Zhou L."/>
            <person name="Wu L."/>
            <person name="An W."/>
            <person name="Zhao L."/>
        </authorList>
    </citation>
    <scope>NUCLEOTIDE SEQUENCE [LARGE SCALE GENOMIC DNA]</scope>
    <source>
        <strain evidence="1 2">W13003</strain>
    </source>
</reference>
<dbReference type="InterPro" id="IPR007670">
    <property type="entry name" value="DUF596"/>
</dbReference>
<proteinExistence type="predicted"/>
<dbReference type="Gene3D" id="1.10.3510.10">
    <property type="entry name" value="NMB0513-like"/>
    <property type="match status" value="1"/>
</dbReference>
<dbReference type="eggNOG" id="COG3792">
    <property type="taxonomic scope" value="Bacteria"/>
</dbReference>
<dbReference type="HOGENOM" id="CLU_132704_1_0_4"/>
<dbReference type="SUPFAM" id="SSF160472">
    <property type="entry name" value="NMB0513-like"/>
    <property type="match status" value="1"/>
</dbReference>
<dbReference type="EMBL" id="AYXT01000010">
    <property type="protein sequence ID" value="ETF02011.1"/>
    <property type="molecule type" value="Genomic_DNA"/>
</dbReference>